<reference evidence="4 5" key="1">
    <citation type="journal article" date="2011" name="J. Bacteriol.">
        <title>Genome sequence of 'Pedosphaera parvula' Ellin514, an aerobic Verrucomicrobial isolate from pasture soil.</title>
        <authorList>
            <person name="Kant R."/>
            <person name="van Passel M.W."/>
            <person name="Sangwan P."/>
            <person name="Palva A."/>
            <person name="Lucas S."/>
            <person name="Copeland A."/>
            <person name="Lapidus A."/>
            <person name="Glavina Del Rio T."/>
            <person name="Dalin E."/>
            <person name="Tice H."/>
            <person name="Bruce D."/>
            <person name="Goodwin L."/>
            <person name="Pitluck S."/>
            <person name="Chertkov O."/>
            <person name="Larimer F.W."/>
            <person name="Land M.L."/>
            <person name="Hauser L."/>
            <person name="Brettin T.S."/>
            <person name="Detter J.C."/>
            <person name="Han S."/>
            <person name="de Vos W.M."/>
            <person name="Janssen P.H."/>
            <person name="Smidt H."/>
        </authorList>
    </citation>
    <scope>NUCLEOTIDE SEQUENCE [LARGE SCALE GENOMIC DNA]</scope>
    <source>
        <strain evidence="4 5">Ellin514</strain>
    </source>
</reference>
<dbReference type="Proteomes" id="UP000003688">
    <property type="component" value="Unassembled WGS sequence"/>
</dbReference>
<dbReference type="AlphaFoldDB" id="B9X9Q5"/>
<evidence type="ECO:0000313" key="4">
    <source>
        <dbReference type="EMBL" id="EEF63203.1"/>
    </source>
</evidence>
<dbReference type="SMART" id="SM00448">
    <property type="entry name" value="REC"/>
    <property type="match status" value="1"/>
</dbReference>
<dbReference type="InterPro" id="IPR011006">
    <property type="entry name" value="CheY-like_superfamily"/>
</dbReference>
<comment type="caution">
    <text evidence="4">The sequence shown here is derived from an EMBL/GenBank/DDBJ whole genome shotgun (WGS) entry which is preliminary data.</text>
</comment>
<dbReference type="OrthoDB" id="7631574at2"/>
<keyword evidence="1 2" id="KW-0597">Phosphoprotein</keyword>
<evidence type="ECO:0000256" key="2">
    <source>
        <dbReference type="PROSITE-ProRule" id="PRU00169"/>
    </source>
</evidence>
<organism evidence="4 5">
    <name type="scientific">Pedosphaera parvula (strain Ellin514)</name>
    <dbReference type="NCBI Taxonomy" id="320771"/>
    <lineage>
        <taxon>Bacteria</taxon>
        <taxon>Pseudomonadati</taxon>
        <taxon>Verrucomicrobiota</taxon>
        <taxon>Pedosphaerae</taxon>
        <taxon>Pedosphaerales</taxon>
        <taxon>Pedosphaeraceae</taxon>
        <taxon>Pedosphaera</taxon>
    </lineage>
</organism>
<dbReference type="InterPro" id="IPR050595">
    <property type="entry name" value="Bact_response_regulator"/>
</dbReference>
<dbReference type="SUPFAM" id="SSF52172">
    <property type="entry name" value="CheY-like"/>
    <property type="match status" value="1"/>
</dbReference>
<protein>
    <submittedName>
        <fullName evidence="4">Response regulator receiver protein</fullName>
    </submittedName>
</protein>
<evidence type="ECO:0000313" key="5">
    <source>
        <dbReference type="Proteomes" id="UP000003688"/>
    </source>
</evidence>
<dbReference type="RefSeq" id="WP_007412510.1">
    <property type="nucleotide sequence ID" value="NZ_ABOX02000001.1"/>
</dbReference>
<dbReference type="GO" id="GO:0000160">
    <property type="term" value="P:phosphorelay signal transduction system"/>
    <property type="evidence" value="ECO:0007669"/>
    <property type="project" value="InterPro"/>
</dbReference>
<keyword evidence="5" id="KW-1185">Reference proteome</keyword>
<evidence type="ECO:0000256" key="1">
    <source>
        <dbReference type="ARBA" id="ARBA00022553"/>
    </source>
</evidence>
<dbReference type="STRING" id="320771.Cflav_PD5838"/>
<dbReference type="EMBL" id="ABOX02000001">
    <property type="protein sequence ID" value="EEF63203.1"/>
    <property type="molecule type" value="Genomic_DNA"/>
</dbReference>
<dbReference type="Pfam" id="PF00072">
    <property type="entry name" value="Response_reg"/>
    <property type="match status" value="1"/>
</dbReference>
<dbReference type="InterPro" id="IPR001789">
    <property type="entry name" value="Sig_transdc_resp-reg_receiver"/>
</dbReference>
<dbReference type="PROSITE" id="PS50110">
    <property type="entry name" value="RESPONSE_REGULATORY"/>
    <property type="match status" value="1"/>
</dbReference>
<dbReference type="PANTHER" id="PTHR44591:SF3">
    <property type="entry name" value="RESPONSE REGULATORY DOMAIN-CONTAINING PROTEIN"/>
    <property type="match status" value="1"/>
</dbReference>
<accession>B9X9Q5</accession>
<sequence>MKPKLSVLIADDLEIDRWLLKDAFHTTASGFQVVGEVADGEQVINYLAGRGEYSDRQRYPFPDVLLIDLMMPRKNGFEVLEWLQEQSFPKLRVVPMAAHYEIASLSPRHRALRLRVEHFYSKSVTYEERLWSVQALQQQMEAGKANFL</sequence>
<dbReference type="PANTHER" id="PTHR44591">
    <property type="entry name" value="STRESS RESPONSE REGULATOR PROTEIN 1"/>
    <property type="match status" value="1"/>
</dbReference>
<proteinExistence type="predicted"/>
<dbReference type="Gene3D" id="3.40.50.2300">
    <property type="match status" value="1"/>
</dbReference>
<name>B9X9Q5_PEDPL</name>
<evidence type="ECO:0000259" key="3">
    <source>
        <dbReference type="PROSITE" id="PS50110"/>
    </source>
</evidence>
<gene>
    <name evidence="4" type="ORF">Cflav_PD5838</name>
</gene>
<feature type="modified residue" description="4-aspartylphosphate" evidence="2">
    <location>
        <position position="68"/>
    </location>
</feature>
<feature type="domain" description="Response regulatory" evidence="3">
    <location>
        <begin position="6"/>
        <end position="137"/>
    </location>
</feature>